<dbReference type="Proteomes" id="UP000054279">
    <property type="component" value="Unassembled WGS sequence"/>
</dbReference>
<dbReference type="HOGENOM" id="CLU_1595600_0_0_1"/>
<evidence type="ECO:0000313" key="2">
    <source>
        <dbReference type="Proteomes" id="UP000054279"/>
    </source>
</evidence>
<evidence type="ECO:0000313" key="1">
    <source>
        <dbReference type="EMBL" id="KIJ32431.1"/>
    </source>
</evidence>
<proteinExistence type="predicted"/>
<reference evidence="1 2" key="1">
    <citation type="submission" date="2014-06" db="EMBL/GenBank/DDBJ databases">
        <title>Evolutionary Origins and Diversification of the Mycorrhizal Mutualists.</title>
        <authorList>
            <consortium name="DOE Joint Genome Institute"/>
            <consortium name="Mycorrhizal Genomics Consortium"/>
            <person name="Kohler A."/>
            <person name="Kuo A."/>
            <person name="Nagy L.G."/>
            <person name="Floudas D."/>
            <person name="Copeland A."/>
            <person name="Barry K.W."/>
            <person name="Cichocki N."/>
            <person name="Veneault-Fourrey C."/>
            <person name="LaButti K."/>
            <person name="Lindquist E.A."/>
            <person name="Lipzen A."/>
            <person name="Lundell T."/>
            <person name="Morin E."/>
            <person name="Murat C."/>
            <person name="Riley R."/>
            <person name="Ohm R."/>
            <person name="Sun H."/>
            <person name="Tunlid A."/>
            <person name="Henrissat B."/>
            <person name="Grigoriev I.V."/>
            <person name="Hibbett D.S."/>
            <person name="Martin F."/>
        </authorList>
    </citation>
    <scope>NUCLEOTIDE SEQUENCE [LARGE SCALE GENOMIC DNA]</scope>
    <source>
        <strain evidence="1 2">SS14</strain>
    </source>
</reference>
<dbReference type="AlphaFoldDB" id="A0A0C9V4V2"/>
<organism evidence="1 2">
    <name type="scientific">Sphaerobolus stellatus (strain SS14)</name>
    <dbReference type="NCBI Taxonomy" id="990650"/>
    <lineage>
        <taxon>Eukaryota</taxon>
        <taxon>Fungi</taxon>
        <taxon>Dikarya</taxon>
        <taxon>Basidiomycota</taxon>
        <taxon>Agaricomycotina</taxon>
        <taxon>Agaricomycetes</taxon>
        <taxon>Phallomycetidae</taxon>
        <taxon>Geastrales</taxon>
        <taxon>Sphaerobolaceae</taxon>
        <taxon>Sphaerobolus</taxon>
    </lineage>
</organism>
<sequence>MESKPTTRTTGQGLRHSRLATTCSYLHDRRRVLCNSDDIFSCGSFDLSWSLYISTFQFFDHGRHAHTNGIARHSSLNLPPHRRVRQLLCTYLYASWLETRQPAVLCGNMDRQHNLAPPTVFPKFCWQTLRLSGSTPINLTMLVTDQILNPTLASKLDKLPYYYWPAW</sequence>
<protein>
    <submittedName>
        <fullName evidence="1">Unplaced genomic scaffold SPHSTscaffold_152, whole genome shotgun sequence</fullName>
    </submittedName>
</protein>
<accession>A0A0C9V4V2</accession>
<dbReference type="EMBL" id="KN837227">
    <property type="protein sequence ID" value="KIJ32431.1"/>
    <property type="molecule type" value="Genomic_DNA"/>
</dbReference>
<name>A0A0C9V4V2_SPHS4</name>
<gene>
    <name evidence="1" type="ORF">M422DRAFT_35832</name>
</gene>
<keyword evidence="2" id="KW-1185">Reference proteome</keyword>